<proteinExistence type="predicted"/>
<reference evidence="1" key="3">
    <citation type="submission" date="2023-05" db="EMBL/GenBank/DDBJ databases">
        <authorList>
            <person name="Smith C.H."/>
        </authorList>
    </citation>
    <scope>NUCLEOTIDE SEQUENCE</scope>
    <source>
        <strain evidence="1">CHS0354</strain>
        <tissue evidence="1">Mantle</tissue>
    </source>
</reference>
<comment type="caution">
    <text evidence="1">The sequence shown here is derived from an EMBL/GenBank/DDBJ whole genome shotgun (WGS) entry which is preliminary data.</text>
</comment>
<dbReference type="Proteomes" id="UP001195483">
    <property type="component" value="Unassembled WGS sequence"/>
</dbReference>
<dbReference type="EMBL" id="JAEAOA010002143">
    <property type="protein sequence ID" value="KAK3609367.1"/>
    <property type="molecule type" value="Genomic_DNA"/>
</dbReference>
<name>A0AAE0TFC4_9BIVA</name>
<reference evidence="1" key="2">
    <citation type="journal article" date="2021" name="Genome Biol. Evol.">
        <title>Developing a high-quality reference genome for a parasitic bivalve with doubly uniparental inheritance (Bivalvia: Unionida).</title>
        <authorList>
            <person name="Smith C.H."/>
        </authorList>
    </citation>
    <scope>NUCLEOTIDE SEQUENCE</scope>
    <source>
        <strain evidence="1">CHS0354</strain>
        <tissue evidence="1">Mantle</tissue>
    </source>
</reference>
<evidence type="ECO:0000313" key="1">
    <source>
        <dbReference type="EMBL" id="KAK3609367.1"/>
    </source>
</evidence>
<sequence length="93" mass="10739">MDLSDDLKQIGKKKRHKKVFQSSKDLLPETKVKSFVADFKKDLWQGLRELFGTPQIHGCSFHFGQALWRKVQKLGLQVTNLQSTPLSYDVNVH</sequence>
<protein>
    <submittedName>
        <fullName evidence="1">Uncharacterized protein</fullName>
    </submittedName>
</protein>
<dbReference type="AlphaFoldDB" id="A0AAE0TFC4"/>
<organism evidence="1 2">
    <name type="scientific">Potamilus streckersoni</name>
    <dbReference type="NCBI Taxonomy" id="2493646"/>
    <lineage>
        <taxon>Eukaryota</taxon>
        <taxon>Metazoa</taxon>
        <taxon>Spiralia</taxon>
        <taxon>Lophotrochozoa</taxon>
        <taxon>Mollusca</taxon>
        <taxon>Bivalvia</taxon>
        <taxon>Autobranchia</taxon>
        <taxon>Heteroconchia</taxon>
        <taxon>Palaeoheterodonta</taxon>
        <taxon>Unionida</taxon>
        <taxon>Unionoidea</taxon>
        <taxon>Unionidae</taxon>
        <taxon>Ambleminae</taxon>
        <taxon>Lampsilini</taxon>
        <taxon>Potamilus</taxon>
    </lineage>
</organism>
<keyword evidence="2" id="KW-1185">Reference proteome</keyword>
<gene>
    <name evidence="1" type="ORF">CHS0354_036605</name>
</gene>
<accession>A0AAE0TFC4</accession>
<evidence type="ECO:0000313" key="2">
    <source>
        <dbReference type="Proteomes" id="UP001195483"/>
    </source>
</evidence>
<reference evidence="1" key="1">
    <citation type="journal article" date="2021" name="Genome Biol. Evol.">
        <title>A High-Quality Reference Genome for a Parasitic Bivalve with Doubly Uniparental Inheritance (Bivalvia: Unionida).</title>
        <authorList>
            <person name="Smith C.H."/>
        </authorList>
    </citation>
    <scope>NUCLEOTIDE SEQUENCE</scope>
    <source>
        <strain evidence="1">CHS0354</strain>
    </source>
</reference>